<proteinExistence type="predicted"/>
<organism evidence="1 2">
    <name type="scientific">Aeromonas veronii</name>
    <dbReference type="NCBI Taxonomy" id="654"/>
    <lineage>
        <taxon>Bacteria</taxon>
        <taxon>Pseudomonadati</taxon>
        <taxon>Pseudomonadota</taxon>
        <taxon>Gammaproteobacteria</taxon>
        <taxon>Aeromonadales</taxon>
        <taxon>Aeromonadaceae</taxon>
        <taxon>Aeromonas</taxon>
    </lineage>
</organism>
<protein>
    <submittedName>
        <fullName evidence="1">Uncharacterized protein</fullName>
    </submittedName>
</protein>
<comment type="caution">
    <text evidence="1">The sequence shown here is derived from an EMBL/GenBank/DDBJ whole genome shotgun (WGS) entry which is preliminary data.</text>
</comment>
<keyword evidence="2" id="KW-1185">Reference proteome</keyword>
<accession>A0ABY3MML2</accession>
<sequence>MELYSKLDSIVDLYFTRQYRLYKPKDANGEEINMWFEFDSRAQFLEAYLNYYASLPNLESAIINGCSAKFKILYAGEEYELKHTHQEEFEDDNGKVRGVNNIVLLDMASKLSSQSANLEAARSFEDVYKIVKSSKTVGFGELSIYDAAIRISSYLGFKPMSVFCTQVRVSELNIWNLKGYYQLTHL</sequence>
<reference evidence="1 2" key="1">
    <citation type="submission" date="2017-08" db="EMBL/GenBank/DDBJ databases">
        <title>Aeromonas veronii bv sobria strain NS22 whole genome sequencing.</title>
        <authorList>
            <person name="Katharios P."/>
            <person name="Ha V.Q."/>
            <person name="Smyrli M."/>
        </authorList>
    </citation>
    <scope>NUCLEOTIDE SEQUENCE [LARGE SCALE GENOMIC DNA]</scope>
    <source>
        <strain evidence="1 2">NS22</strain>
    </source>
</reference>
<dbReference type="Proteomes" id="UP000323129">
    <property type="component" value="Unassembled WGS sequence"/>
</dbReference>
<gene>
    <name evidence="1" type="ORF">CJF24_08825</name>
</gene>
<dbReference type="EMBL" id="NQMC01000021">
    <property type="protein sequence ID" value="TYD45273.1"/>
    <property type="molecule type" value="Genomic_DNA"/>
</dbReference>
<evidence type="ECO:0000313" key="1">
    <source>
        <dbReference type="EMBL" id="TYD45273.1"/>
    </source>
</evidence>
<evidence type="ECO:0000313" key="2">
    <source>
        <dbReference type="Proteomes" id="UP000323129"/>
    </source>
</evidence>
<name>A0ABY3MML2_AERVE</name>
<dbReference type="RefSeq" id="WP_115544306.1">
    <property type="nucleotide sequence ID" value="NZ_NMUR01000008.1"/>
</dbReference>